<dbReference type="STRING" id="205917.A0A4Y9ZFM1"/>
<evidence type="ECO:0000259" key="2">
    <source>
        <dbReference type="PROSITE" id="PS50829"/>
    </source>
</evidence>
<evidence type="ECO:0000256" key="1">
    <source>
        <dbReference type="SAM" id="MobiDB-lite"/>
    </source>
</evidence>
<feature type="region of interest" description="Disordered" evidence="1">
    <location>
        <begin position="1"/>
        <end position="155"/>
    </location>
</feature>
<dbReference type="OrthoDB" id="331341at2759"/>
<dbReference type="SUPFAM" id="SSF55277">
    <property type="entry name" value="GYF domain"/>
    <property type="match status" value="1"/>
</dbReference>
<evidence type="ECO:0000313" key="3">
    <source>
        <dbReference type="EMBL" id="TFY72683.1"/>
    </source>
</evidence>
<dbReference type="PANTHER" id="PTHR13138">
    <property type="entry name" value="PROTEIN LIN1"/>
    <property type="match status" value="1"/>
</dbReference>
<proteinExistence type="predicted"/>
<dbReference type="EMBL" id="SEOQ01000008">
    <property type="protein sequence ID" value="TFY72683.1"/>
    <property type="molecule type" value="Genomic_DNA"/>
</dbReference>
<organism evidence="3 4">
    <name type="scientific">Dentipellis fragilis</name>
    <dbReference type="NCBI Taxonomy" id="205917"/>
    <lineage>
        <taxon>Eukaryota</taxon>
        <taxon>Fungi</taxon>
        <taxon>Dikarya</taxon>
        <taxon>Basidiomycota</taxon>
        <taxon>Agaricomycotina</taxon>
        <taxon>Agaricomycetes</taxon>
        <taxon>Russulales</taxon>
        <taxon>Hericiaceae</taxon>
        <taxon>Dentipellis</taxon>
    </lineage>
</organism>
<gene>
    <name evidence="3" type="ORF">EVG20_g351</name>
</gene>
<keyword evidence="4" id="KW-1185">Reference proteome</keyword>
<dbReference type="InterPro" id="IPR003169">
    <property type="entry name" value="GYF"/>
</dbReference>
<dbReference type="InterPro" id="IPR035445">
    <property type="entry name" value="GYF-like_dom_sf"/>
</dbReference>
<feature type="compositionally biased region" description="Basic residues" evidence="1">
    <location>
        <begin position="1"/>
        <end position="10"/>
    </location>
</feature>
<dbReference type="Gene3D" id="3.30.1490.40">
    <property type="match status" value="1"/>
</dbReference>
<dbReference type="Proteomes" id="UP000298327">
    <property type="component" value="Unassembled WGS sequence"/>
</dbReference>
<dbReference type="InterPro" id="IPR039905">
    <property type="entry name" value="CD2BP2/Lin1"/>
</dbReference>
<comment type="caution">
    <text evidence="3">The sequence shown here is derived from an EMBL/GenBank/DDBJ whole genome shotgun (WGS) entry which is preliminary data.</text>
</comment>
<dbReference type="AlphaFoldDB" id="A0A4Y9ZFM1"/>
<evidence type="ECO:0000313" key="4">
    <source>
        <dbReference type="Proteomes" id="UP000298327"/>
    </source>
</evidence>
<dbReference type="PROSITE" id="PS50829">
    <property type="entry name" value="GYF"/>
    <property type="match status" value="1"/>
</dbReference>
<protein>
    <recommendedName>
        <fullName evidence="2">GYF domain-containing protein</fullName>
    </recommendedName>
</protein>
<dbReference type="GO" id="GO:0005682">
    <property type="term" value="C:U5 snRNP"/>
    <property type="evidence" value="ECO:0007669"/>
    <property type="project" value="InterPro"/>
</dbReference>
<sequence>MPPRPTHKRAAVSEDSGEPGPSKRHASKKTRFVDPSEDPATFAEDVQAALENPSAAKKGRVRIEGYDSDSSDDGEGVVPSRRPGAEGGEEEDDMFAMGDKEEKKAESTKKPKEEFLRLGDIEGQEFGGSGGEESSEEEDEPEDEDDAERRKKVGMGYELSSFNMREEMEEGKFSADGTFVRTFDPHALHDKWMDGLDEKEIKQARKRKRQQERIQKERIKAEENELAALGGKEAVEKKVIEMLKKGETVLEALQRLGVQAKKERSKSKSASQKRQANANGTAMNVDGPKPTSQVQSEIDELTHLASTLMSLGDTDVYSKTYEELVRSVRSAGNVEPSWVPPSADVKYEYKWDVPGSTGQDGEVFGPFDEDNMLVWYKASYFGAGGEKVKVRKVGGEWSSWDDVIS</sequence>
<feature type="region of interest" description="Disordered" evidence="1">
    <location>
        <begin position="260"/>
        <end position="293"/>
    </location>
</feature>
<feature type="compositionally biased region" description="Basic and acidic residues" evidence="1">
    <location>
        <begin position="98"/>
        <end position="120"/>
    </location>
</feature>
<feature type="compositionally biased region" description="Acidic residues" evidence="1">
    <location>
        <begin position="66"/>
        <end position="75"/>
    </location>
</feature>
<feature type="compositionally biased region" description="Acidic residues" evidence="1">
    <location>
        <begin position="133"/>
        <end position="146"/>
    </location>
</feature>
<reference evidence="3 4" key="1">
    <citation type="submission" date="2019-02" db="EMBL/GenBank/DDBJ databases">
        <title>Genome sequencing of the rare red list fungi Dentipellis fragilis.</title>
        <authorList>
            <person name="Buettner E."/>
            <person name="Kellner H."/>
        </authorList>
    </citation>
    <scope>NUCLEOTIDE SEQUENCE [LARGE SCALE GENOMIC DNA]</scope>
    <source>
        <strain evidence="3 4">DSM 105465</strain>
    </source>
</reference>
<name>A0A4Y9ZFM1_9AGAM</name>
<dbReference type="PANTHER" id="PTHR13138:SF3">
    <property type="entry name" value="CD2 ANTIGEN CYTOPLASMIC TAIL-BINDING PROTEIN 2"/>
    <property type="match status" value="1"/>
</dbReference>
<dbReference type="Pfam" id="PF02213">
    <property type="entry name" value="GYF"/>
    <property type="match status" value="1"/>
</dbReference>
<accession>A0A4Y9ZFM1</accession>
<feature type="domain" description="GYF" evidence="2">
    <location>
        <begin position="348"/>
        <end position="405"/>
    </location>
</feature>